<keyword evidence="2" id="KW-1185">Reference proteome</keyword>
<comment type="caution">
    <text evidence="1">The sequence shown here is derived from an EMBL/GenBank/DDBJ whole genome shotgun (WGS) entry which is preliminary data.</text>
</comment>
<proteinExistence type="predicted"/>
<dbReference type="PANTHER" id="PTHR38733">
    <property type="entry name" value="PROTEIN MCRC"/>
    <property type="match status" value="1"/>
</dbReference>
<dbReference type="PANTHER" id="PTHR38733:SF1">
    <property type="entry name" value="TYPE IV METHYL-DIRECTED RESTRICTION ENZYME ECOKMCRBC"/>
    <property type="match status" value="1"/>
</dbReference>
<reference evidence="1 2" key="1">
    <citation type="submission" date="2020-07" db="EMBL/GenBank/DDBJ databases">
        <title>Sequencing the genomes of 1000 actinobacteria strains.</title>
        <authorList>
            <person name="Klenk H.-P."/>
        </authorList>
    </citation>
    <scope>NUCLEOTIDE SEQUENCE [LARGE SCALE GENOMIC DNA]</scope>
    <source>
        <strain evidence="1 2">DSM 45876</strain>
    </source>
</reference>
<evidence type="ECO:0000313" key="2">
    <source>
        <dbReference type="Proteomes" id="UP000523545"/>
    </source>
</evidence>
<sequence>MEVIEYRPTKLSLDQGDLDYLLSLVRSATGDRTDARVLHALTPTHAAGVYEVTPGPYVGRLGLPSGRWIDFRSRFPFEDVIELIRRSARHPIRADKLRVDAHAETFLTEAIALAFSRELESLVGQGLAKGYERIRHQRPPYPGRLDTAYHLGRLAARPDRLVTVGRHLITNVPVNQALAVALDTLTRVPLAREVSTRLARLVPAFVRVTRAPIRAEDVGRITLTNLTRRYQQALALAEAILRSQSLAPRSTGLASGSLLFFMPKVWEAYVSQWLAEQWPEHRVDAPHRFQLTNDGQTAEADATVWNGDELVALYDAKYKWPGSTPDRGDIYQMVTYCERLGLQHSTLVYPVAAPKLTVTVGNKAVHVLGVTPSFAPLAPSDDGVATAGS</sequence>
<accession>A0A7Y9X4B4</accession>
<dbReference type="Proteomes" id="UP000523545">
    <property type="component" value="Unassembled WGS sequence"/>
</dbReference>
<dbReference type="AlphaFoldDB" id="A0A7Y9X4B4"/>
<protein>
    <submittedName>
        <fullName evidence="1">5-methylcytosine-specific restriction enzyme subunit McrC</fullName>
    </submittedName>
</protein>
<dbReference type="Pfam" id="PF10117">
    <property type="entry name" value="McrBC"/>
    <property type="match status" value="1"/>
</dbReference>
<dbReference type="InterPro" id="IPR019292">
    <property type="entry name" value="McrC"/>
</dbReference>
<organism evidence="1 2">
    <name type="scientific">Micromonospora jinlongensis</name>
    <dbReference type="NCBI Taxonomy" id="1287877"/>
    <lineage>
        <taxon>Bacteria</taxon>
        <taxon>Bacillati</taxon>
        <taxon>Actinomycetota</taxon>
        <taxon>Actinomycetes</taxon>
        <taxon>Micromonosporales</taxon>
        <taxon>Micromonosporaceae</taxon>
        <taxon>Micromonospora</taxon>
    </lineage>
</organism>
<dbReference type="RefSeq" id="WP_179781996.1">
    <property type="nucleotide sequence ID" value="NZ_JACCHK010000001.1"/>
</dbReference>
<evidence type="ECO:0000313" key="1">
    <source>
        <dbReference type="EMBL" id="NYH44769.1"/>
    </source>
</evidence>
<name>A0A7Y9X4B4_9ACTN</name>
<dbReference type="EMBL" id="JACCHK010000001">
    <property type="protein sequence ID" value="NYH44769.1"/>
    <property type="molecule type" value="Genomic_DNA"/>
</dbReference>
<gene>
    <name evidence="1" type="ORF">HNR22_004496</name>
</gene>